<accession>A0ABS2NCZ5</accession>
<gene>
    <name evidence="6" type="ORF">JOC86_002253</name>
</gene>
<evidence type="ECO:0000256" key="3">
    <source>
        <dbReference type="ARBA" id="ARBA00022729"/>
    </source>
</evidence>
<dbReference type="CDD" id="cd08499">
    <property type="entry name" value="PBP2_Ylib_like"/>
    <property type="match status" value="1"/>
</dbReference>
<keyword evidence="3 4" id="KW-0732">Signal</keyword>
<evidence type="ECO:0000256" key="2">
    <source>
        <dbReference type="ARBA" id="ARBA00022448"/>
    </source>
</evidence>
<dbReference type="PANTHER" id="PTHR30290">
    <property type="entry name" value="PERIPLASMIC BINDING COMPONENT OF ABC TRANSPORTER"/>
    <property type="match status" value="1"/>
</dbReference>
<feature type="signal peptide" evidence="4">
    <location>
        <begin position="1"/>
        <end position="28"/>
    </location>
</feature>
<evidence type="ECO:0000256" key="1">
    <source>
        <dbReference type="ARBA" id="ARBA00005695"/>
    </source>
</evidence>
<keyword evidence="2" id="KW-0813">Transport</keyword>
<sequence>MKKTWRKEKSMKGLIVLFIIMTMLFVQACSTSNTSNETAANESSSEKKGGILKVVRLSDATNLDPHFITDIPSANVLYQKVYETLVTFNKEMEIVPGLAKSWEQPDETTWVFTLNEGITFHDGSKFNAEAVKKTFERLLEPNTGSPQRDKLSMIKEVNVLDEYKVELKLSAPYAPLLSILASNEGSILSPKSLEENPDTLSKHPVGTGPFKFESWKSGESITLIKYDKYWGEKPNIDGIEFSVVPEEATRLAMIETGEAHITDQVPVTEIERIESSDTINLYRTEGLAVEYVGFNTQKAPFDNVKVRQAISSAIEREAIIKGIYNGVGTLANSAMSPKVFGYSKNIKPYEYDPNKAKQLLKEAGFEDGLELTLITSDRKERINMAEVIQSQLKGIGVKVDIQVLEYGAYIEAVDSGEQDMFIGGWGNATGDGDYNQYNLFHSSSHGSPGNHFFYTNEKVDKLIEQARKETNPEVRKQLYEEAMTIEMEEAVYIPIRNYEHLAVYNNDVKNFWLNAVNYLMVNEATIE</sequence>
<comment type="caution">
    <text evidence="6">The sequence shown here is derived from an EMBL/GenBank/DDBJ whole genome shotgun (WGS) entry which is preliminary data.</text>
</comment>
<protein>
    <submittedName>
        <fullName evidence="6">Peptide/nickel transport system substrate-binding protein</fullName>
    </submittedName>
</protein>
<dbReference type="PANTHER" id="PTHR30290:SF9">
    <property type="entry name" value="OLIGOPEPTIDE-BINDING PROTEIN APPA"/>
    <property type="match status" value="1"/>
</dbReference>
<reference evidence="6 7" key="1">
    <citation type="submission" date="2021-01" db="EMBL/GenBank/DDBJ databases">
        <title>Genomic Encyclopedia of Type Strains, Phase IV (KMG-IV): sequencing the most valuable type-strain genomes for metagenomic binning, comparative biology and taxonomic classification.</title>
        <authorList>
            <person name="Goeker M."/>
        </authorList>
    </citation>
    <scope>NUCLEOTIDE SEQUENCE [LARGE SCALE GENOMIC DNA]</scope>
    <source>
        <strain evidence="6 7">DSM 24834</strain>
    </source>
</reference>
<dbReference type="InterPro" id="IPR000914">
    <property type="entry name" value="SBP_5_dom"/>
</dbReference>
<dbReference type="InterPro" id="IPR039424">
    <property type="entry name" value="SBP_5"/>
</dbReference>
<dbReference type="InterPro" id="IPR030678">
    <property type="entry name" value="Peptide/Ni-bd"/>
</dbReference>
<feature type="domain" description="Solute-binding protein family 5" evidence="5">
    <location>
        <begin position="93"/>
        <end position="444"/>
    </location>
</feature>
<evidence type="ECO:0000256" key="4">
    <source>
        <dbReference type="SAM" id="SignalP"/>
    </source>
</evidence>
<comment type="similarity">
    <text evidence="1">Belongs to the bacterial solute-binding protein 5 family.</text>
</comment>
<name>A0ABS2NCZ5_9BACI</name>
<dbReference type="Pfam" id="PF00496">
    <property type="entry name" value="SBP_bac_5"/>
    <property type="match status" value="1"/>
</dbReference>
<proteinExistence type="inferred from homology"/>
<evidence type="ECO:0000313" key="7">
    <source>
        <dbReference type="Proteomes" id="UP001646157"/>
    </source>
</evidence>
<dbReference type="PIRSF" id="PIRSF002741">
    <property type="entry name" value="MppA"/>
    <property type="match status" value="1"/>
</dbReference>
<dbReference type="EMBL" id="JAFBDZ010000002">
    <property type="protein sequence ID" value="MBM7585711.1"/>
    <property type="molecule type" value="Genomic_DNA"/>
</dbReference>
<organism evidence="6 7">
    <name type="scientific">Rossellomorea pakistanensis</name>
    <dbReference type="NCBI Taxonomy" id="992288"/>
    <lineage>
        <taxon>Bacteria</taxon>
        <taxon>Bacillati</taxon>
        <taxon>Bacillota</taxon>
        <taxon>Bacilli</taxon>
        <taxon>Bacillales</taxon>
        <taxon>Bacillaceae</taxon>
        <taxon>Rossellomorea</taxon>
    </lineage>
</organism>
<feature type="chain" id="PRO_5046780886" evidence="4">
    <location>
        <begin position="29"/>
        <end position="527"/>
    </location>
</feature>
<evidence type="ECO:0000313" key="6">
    <source>
        <dbReference type="EMBL" id="MBM7585711.1"/>
    </source>
</evidence>
<dbReference type="Proteomes" id="UP001646157">
    <property type="component" value="Unassembled WGS sequence"/>
</dbReference>
<evidence type="ECO:0000259" key="5">
    <source>
        <dbReference type="Pfam" id="PF00496"/>
    </source>
</evidence>
<dbReference type="SUPFAM" id="SSF53850">
    <property type="entry name" value="Periplasmic binding protein-like II"/>
    <property type="match status" value="1"/>
</dbReference>
<dbReference type="Gene3D" id="3.10.105.10">
    <property type="entry name" value="Dipeptide-binding Protein, Domain 3"/>
    <property type="match status" value="1"/>
</dbReference>
<dbReference type="Gene3D" id="3.40.190.10">
    <property type="entry name" value="Periplasmic binding protein-like II"/>
    <property type="match status" value="1"/>
</dbReference>
<dbReference type="Gene3D" id="3.90.76.10">
    <property type="entry name" value="Dipeptide-binding Protein, Domain 1"/>
    <property type="match status" value="1"/>
</dbReference>
<dbReference type="PROSITE" id="PS51257">
    <property type="entry name" value="PROKAR_LIPOPROTEIN"/>
    <property type="match status" value="1"/>
</dbReference>
<keyword evidence="7" id="KW-1185">Reference proteome</keyword>